<name>A0A9P7ZV10_9HYPO</name>
<dbReference type="AlphaFoldDB" id="A0A9P7ZV10"/>
<dbReference type="Proteomes" id="UP000887229">
    <property type="component" value="Unassembled WGS sequence"/>
</dbReference>
<evidence type="ECO:0000313" key="3">
    <source>
        <dbReference type="Proteomes" id="UP000887229"/>
    </source>
</evidence>
<comment type="caution">
    <text evidence="2">The sequence shown here is derived from an EMBL/GenBank/DDBJ whole genome shotgun (WGS) entry which is preliminary data.</text>
</comment>
<dbReference type="EMBL" id="MU251244">
    <property type="protein sequence ID" value="KAG9258215.1"/>
    <property type="molecule type" value="Genomic_DNA"/>
</dbReference>
<protein>
    <submittedName>
        <fullName evidence="2">Uncharacterized protein</fullName>
    </submittedName>
</protein>
<reference evidence="2" key="1">
    <citation type="journal article" date="2021" name="IMA Fungus">
        <title>Genomic characterization of three marine fungi, including Emericellopsis atlantica sp. nov. with signatures of a generalist lifestyle and marine biomass degradation.</title>
        <authorList>
            <person name="Hagestad O.C."/>
            <person name="Hou L."/>
            <person name="Andersen J.H."/>
            <person name="Hansen E.H."/>
            <person name="Altermark B."/>
            <person name="Li C."/>
            <person name="Kuhnert E."/>
            <person name="Cox R.J."/>
            <person name="Crous P.W."/>
            <person name="Spatafora J.W."/>
            <person name="Lail K."/>
            <person name="Amirebrahimi M."/>
            <person name="Lipzen A."/>
            <person name="Pangilinan J."/>
            <person name="Andreopoulos W."/>
            <person name="Hayes R.D."/>
            <person name="Ng V."/>
            <person name="Grigoriev I.V."/>
            <person name="Jackson S.A."/>
            <person name="Sutton T.D.S."/>
            <person name="Dobson A.D.W."/>
            <person name="Rama T."/>
        </authorList>
    </citation>
    <scope>NUCLEOTIDE SEQUENCE</scope>
    <source>
        <strain evidence="2">TS7</strain>
    </source>
</reference>
<evidence type="ECO:0000256" key="1">
    <source>
        <dbReference type="SAM" id="MobiDB-lite"/>
    </source>
</evidence>
<feature type="compositionally biased region" description="Basic and acidic residues" evidence="1">
    <location>
        <begin position="1"/>
        <end position="11"/>
    </location>
</feature>
<keyword evidence="3" id="KW-1185">Reference proteome</keyword>
<dbReference type="GeneID" id="70295522"/>
<feature type="compositionally biased region" description="Pro residues" evidence="1">
    <location>
        <begin position="73"/>
        <end position="96"/>
    </location>
</feature>
<feature type="compositionally biased region" description="Low complexity" evidence="1">
    <location>
        <begin position="12"/>
        <end position="29"/>
    </location>
</feature>
<feature type="compositionally biased region" description="Pro residues" evidence="1">
    <location>
        <begin position="37"/>
        <end position="51"/>
    </location>
</feature>
<evidence type="ECO:0000313" key="2">
    <source>
        <dbReference type="EMBL" id="KAG9258215.1"/>
    </source>
</evidence>
<sequence length="135" mass="14349">MAVTGQKERKLASQGSMSSSAASSSSGGSNVHDSLPLPVPVPVPRLSPPPTASGRPSGSREMARPVESLPRLQIPPPPPIPEDPSPSPPQPPPKSPLSPLLARARSKRRTIMSRVEGWWDLGLLDRRQTLFGKKG</sequence>
<feature type="region of interest" description="Disordered" evidence="1">
    <location>
        <begin position="1"/>
        <end position="106"/>
    </location>
</feature>
<proteinExistence type="predicted"/>
<accession>A0A9P7ZV10</accession>
<dbReference type="RefSeq" id="XP_046122139.1">
    <property type="nucleotide sequence ID" value="XM_046264619.1"/>
</dbReference>
<dbReference type="OrthoDB" id="4868522at2759"/>
<organism evidence="2 3">
    <name type="scientific">Emericellopsis atlantica</name>
    <dbReference type="NCBI Taxonomy" id="2614577"/>
    <lineage>
        <taxon>Eukaryota</taxon>
        <taxon>Fungi</taxon>
        <taxon>Dikarya</taxon>
        <taxon>Ascomycota</taxon>
        <taxon>Pezizomycotina</taxon>
        <taxon>Sordariomycetes</taxon>
        <taxon>Hypocreomycetidae</taxon>
        <taxon>Hypocreales</taxon>
        <taxon>Bionectriaceae</taxon>
        <taxon>Emericellopsis</taxon>
    </lineage>
</organism>
<gene>
    <name evidence="2" type="ORF">F5Z01DRAFT_670865</name>
</gene>